<dbReference type="SUPFAM" id="SSF81901">
    <property type="entry name" value="HCP-like"/>
    <property type="match status" value="1"/>
</dbReference>
<evidence type="ECO:0000313" key="5">
    <source>
        <dbReference type="Proteomes" id="UP000663855"/>
    </source>
</evidence>
<dbReference type="EMBL" id="CAJNOV010001818">
    <property type="protein sequence ID" value="CAF1079621.1"/>
    <property type="molecule type" value="Genomic_DNA"/>
</dbReference>
<evidence type="ECO:0000256" key="1">
    <source>
        <dbReference type="ARBA" id="ARBA00022737"/>
    </source>
</evidence>
<dbReference type="InterPro" id="IPR019734">
    <property type="entry name" value="TPR_rpt"/>
</dbReference>
<dbReference type="InterPro" id="IPR011990">
    <property type="entry name" value="TPR-like_helical_dom_sf"/>
</dbReference>
<dbReference type="SUPFAM" id="SSF56399">
    <property type="entry name" value="ADP-ribosylation"/>
    <property type="match status" value="1"/>
</dbReference>
<dbReference type="Proteomes" id="UP000663855">
    <property type="component" value="Unassembled WGS sequence"/>
</dbReference>
<dbReference type="PROSITE" id="PS51996">
    <property type="entry name" value="TR_MART"/>
    <property type="match status" value="1"/>
</dbReference>
<evidence type="ECO:0000256" key="3">
    <source>
        <dbReference type="PROSITE-ProRule" id="PRU00339"/>
    </source>
</evidence>
<feature type="repeat" description="TPR" evidence="3">
    <location>
        <begin position="226"/>
        <end position="259"/>
    </location>
</feature>
<sequence length="683" mass="79263">MLYKLRFFITDVYNKLSELHNEFIQEIREHSSNLIVYRGQSIATDEFRTIQANVGNIMSINTFLSTTTDKDVAIMYAGNGSERPAMESVIFEVNVDMAIEQSKPFANIQHMSYFHDENGVLFSLGASFRIMSVDKLMENQNVNYVKLELCTQQTQQTQKLREEIIETLGEDYSLSTFSDVLNEMARSDLEIILGELARNIGDLLASFDYFNGVLARTSPTDYILLEKIHQHLGHTWHNKGDCEQALAEYQKALDIAEQHLSTDTVTHADTQIYIGRVHRTLTHYQEAIDFYMKAIDILKLSVSEDSSEYIFVYYELGVLYLHVHDKGEALRHFIHALDIQLSHYPPNHPTTLQLHRNISTIYPDIGKYPAAIRNLSRALEIEFTKVPRDYQTIIAIYIDTAKMNIKHDPEQALIHCSQALEIINNILPNDHNLRGRVYRTRGLIYTEKYSHYLDMKRLKVHIARLKFNNSEKNTDVAVDQARRGQQLFRLAMKNYKKAIKQFHIDGSDLDVELTLSSMASMYGELRSHYMRKKNYKRALTAFRREHQIEIQANSDNIELLKVLNEREIEMKEYVRLHTFDILKSFRSQSFRQRLEEDRNKLPHHCRANIPGFFETLSHVDELFKERNVTNPNENYENRLENVINHLWEIPADPLLALSETTCANASSLTTTSDVAHSVISNEE</sequence>
<proteinExistence type="predicted"/>
<accession>A0A814MHY7</accession>
<feature type="repeat" description="TPR" evidence="3">
    <location>
        <begin position="268"/>
        <end position="301"/>
    </location>
</feature>
<evidence type="ECO:0000313" key="4">
    <source>
        <dbReference type="EMBL" id="CAF1079621.1"/>
    </source>
</evidence>
<comment type="caution">
    <text evidence="4">The sequence shown here is derived from an EMBL/GenBank/DDBJ whole genome shotgun (WGS) entry which is preliminary data.</text>
</comment>
<evidence type="ECO:0000256" key="2">
    <source>
        <dbReference type="ARBA" id="ARBA00022803"/>
    </source>
</evidence>
<keyword evidence="2 3" id="KW-0802">TPR repeat</keyword>
<dbReference type="PANTHER" id="PTHR45641">
    <property type="entry name" value="TETRATRICOPEPTIDE REPEAT PROTEIN (AFU_ORTHOLOGUE AFUA_6G03870)"/>
    <property type="match status" value="1"/>
</dbReference>
<dbReference type="SMART" id="SM00028">
    <property type="entry name" value="TPR"/>
    <property type="match status" value="4"/>
</dbReference>
<keyword evidence="1" id="KW-0677">Repeat</keyword>
<name>A0A814MHY7_9BILA</name>
<dbReference type="AlphaFoldDB" id="A0A814MHY7"/>
<gene>
    <name evidence="4" type="ORF">CJN711_LOCUS6126</name>
</gene>
<dbReference type="PANTHER" id="PTHR45641:SF19">
    <property type="entry name" value="NEPHROCYSTIN-3"/>
    <property type="match status" value="1"/>
</dbReference>
<reference evidence="4" key="1">
    <citation type="submission" date="2021-02" db="EMBL/GenBank/DDBJ databases">
        <authorList>
            <person name="Nowell W R."/>
        </authorList>
    </citation>
    <scope>NUCLEOTIDE SEQUENCE</scope>
</reference>
<dbReference type="Gene3D" id="1.25.40.10">
    <property type="entry name" value="Tetratricopeptide repeat domain"/>
    <property type="match status" value="2"/>
</dbReference>
<organism evidence="4 5">
    <name type="scientific">Rotaria magnacalcarata</name>
    <dbReference type="NCBI Taxonomy" id="392030"/>
    <lineage>
        <taxon>Eukaryota</taxon>
        <taxon>Metazoa</taxon>
        <taxon>Spiralia</taxon>
        <taxon>Gnathifera</taxon>
        <taxon>Rotifera</taxon>
        <taxon>Eurotatoria</taxon>
        <taxon>Bdelloidea</taxon>
        <taxon>Philodinida</taxon>
        <taxon>Philodinidae</taxon>
        <taxon>Rotaria</taxon>
    </lineage>
</organism>
<dbReference type="Gene3D" id="3.90.176.10">
    <property type="entry name" value="Toxin ADP-ribosyltransferase, Chain A, domain 1"/>
    <property type="match status" value="1"/>
</dbReference>
<protein>
    <submittedName>
        <fullName evidence="4">Uncharacterized protein</fullName>
    </submittedName>
</protein>
<dbReference type="Pfam" id="PF13424">
    <property type="entry name" value="TPR_12"/>
    <property type="match status" value="2"/>
</dbReference>
<dbReference type="PROSITE" id="PS50005">
    <property type="entry name" value="TPR"/>
    <property type="match status" value="3"/>
</dbReference>
<feature type="repeat" description="TPR" evidence="3">
    <location>
        <begin position="310"/>
        <end position="343"/>
    </location>
</feature>